<proteinExistence type="predicted"/>
<keyword evidence="3" id="KW-1185">Reference proteome</keyword>
<organism evidence="2 3">
    <name type="scientific">Allokutzneria albata</name>
    <name type="common">Kibdelosporangium albatum</name>
    <dbReference type="NCBI Taxonomy" id="211114"/>
    <lineage>
        <taxon>Bacteria</taxon>
        <taxon>Bacillati</taxon>
        <taxon>Actinomycetota</taxon>
        <taxon>Actinomycetes</taxon>
        <taxon>Pseudonocardiales</taxon>
        <taxon>Pseudonocardiaceae</taxon>
        <taxon>Allokutzneria</taxon>
    </lineage>
</organism>
<sequence length="503" mass="54388">MPSAVIVAGGALPAQATLEPLRELDQQQPDWKPCAFDAAVQCATIAVPMDYARPGAGRISIALSDQGDRPGPAPRRAAEQSGWAAGGEDLELPKAFARTPRAGAYDLIGFDPRGVGKSTELSCEDTVPVPKVGSRPADAEPPRLADFARAVEAACAKAGGTLRQHVTTANTARDSVDAWAAWVGKRHAAFGLGRSQAEVIATVERLSARLVVKPVNGVTQTFFDRVMASVRFRATWKEFTEIVKQLADMVAADPVCTKDAVRALDLLDKAGITPTYQRVFEAVLCEADWPGDADTYLADMRVFREKYPYGLGITSAAPFPCTFRSFTPKEQPIRLQRKGYQAGLVIQAEADARTHYDGGPALAQRPGLRRRRGPARVVPEQHLRRPARQPLPARLGPAAVAVGLRGRTASRRARGRCGGRHPLRAGEVAGSRGAQADRRGQGRQQAGSSARPRRRCGGGPHRRRGRGRPPRSTRRCRSARRGRTASATPGWTRRGRRRPPGWS</sequence>
<dbReference type="Proteomes" id="UP000183376">
    <property type="component" value="Chromosome I"/>
</dbReference>
<feature type="compositionally biased region" description="Basic residues" evidence="1">
    <location>
        <begin position="408"/>
        <end position="423"/>
    </location>
</feature>
<dbReference type="AlphaFoldDB" id="A0A1G9ZQ61"/>
<feature type="region of interest" description="Disordered" evidence="1">
    <location>
        <begin position="62"/>
        <end position="85"/>
    </location>
</feature>
<reference evidence="2 3" key="1">
    <citation type="submission" date="2016-10" db="EMBL/GenBank/DDBJ databases">
        <authorList>
            <person name="de Groot N.N."/>
        </authorList>
    </citation>
    <scope>NUCLEOTIDE SEQUENCE [LARGE SCALE GENOMIC DNA]</scope>
    <source>
        <strain evidence="2 3">DSM 44149</strain>
    </source>
</reference>
<evidence type="ECO:0000313" key="3">
    <source>
        <dbReference type="Proteomes" id="UP000183376"/>
    </source>
</evidence>
<evidence type="ECO:0000256" key="1">
    <source>
        <dbReference type="SAM" id="MobiDB-lite"/>
    </source>
</evidence>
<feature type="region of interest" description="Disordered" evidence="1">
    <location>
        <begin position="356"/>
        <end position="503"/>
    </location>
</feature>
<evidence type="ECO:0000313" key="2">
    <source>
        <dbReference type="EMBL" id="SDN23370.1"/>
    </source>
</evidence>
<feature type="compositionally biased region" description="Basic residues" evidence="1">
    <location>
        <begin position="451"/>
        <end position="483"/>
    </location>
</feature>
<accession>A0A1G9ZQ61</accession>
<dbReference type="EMBL" id="LT629701">
    <property type="protein sequence ID" value="SDN23370.1"/>
    <property type="molecule type" value="Genomic_DNA"/>
</dbReference>
<feature type="compositionally biased region" description="Basic residues" evidence="1">
    <location>
        <begin position="493"/>
        <end position="503"/>
    </location>
</feature>
<name>A0A1G9ZQ61_ALLAB</name>
<gene>
    <name evidence="2" type="ORF">SAMN04489726_5642</name>
</gene>
<protein>
    <submittedName>
        <fullName evidence="2">Uncharacterized protein</fullName>
    </submittedName>
</protein>
<feature type="compositionally biased region" description="Low complexity" evidence="1">
    <location>
        <begin position="388"/>
        <end position="407"/>
    </location>
</feature>
<dbReference type="STRING" id="211114.SAMN04489726_5642"/>